<feature type="domain" description="Thioredoxin" evidence="3">
    <location>
        <begin position="843"/>
        <end position="981"/>
    </location>
</feature>
<reference evidence="4 5" key="1">
    <citation type="submission" date="2013-11" db="EMBL/GenBank/DDBJ databases">
        <title>Genome sequencing of Stegodyphus mimosarum.</title>
        <authorList>
            <person name="Bechsgaard J."/>
        </authorList>
    </citation>
    <scope>NUCLEOTIDE SEQUENCE [LARGE SCALE GENOMIC DNA]</scope>
</reference>
<evidence type="ECO:0000256" key="1">
    <source>
        <dbReference type="SAM" id="Phobius"/>
    </source>
</evidence>
<gene>
    <name evidence="4" type="ORF">X975_03770</name>
</gene>
<dbReference type="EMBL" id="KK118157">
    <property type="protein sequence ID" value="KFM72367.1"/>
    <property type="molecule type" value="Genomic_DNA"/>
</dbReference>
<dbReference type="PROSITE" id="PS51352">
    <property type="entry name" value="THIOREDOXIN_2"/>
    <property type="match status" value="4"/>
</dbReference>
<keyword evidence="1" id="KW-0812">Transmembrane</keyword>
<dbReference type="Pfam" id="PF00085">
    <property type="entry name" value="Thioredoxin"/>
    <property type="match status" value="1"/>
</dbReference>
<dbReference type="PANTHER" id="PTHR19991">
    <property type="entry name" value="L 2 01289"/>
    <property type="match status" value="1"/>
</dbReference>
<evidence type="ECO:0000259" key="3">
    <source>
        <dbReference type="PROSITE" id="PS51352"/>
    </source>
</evidence>
<protein>
    <submittedName>
        <fullName evidence="4">Protein disulfide-isomerase</fullName>
    </submittedName>
</protein>
<feature type="domain" description="Thioredoxin" evidence="3">
    <location>
        <begin position="20"/>
        <end position="156"/>
    </location>
</feature>
<dbReference type="Proteomes" id="UP000054359">
    <property type="component" value="Unassembled WGS sequence"/>
</dbReference>
<dbReference type="InterPro" id="IPR013766">
    <property type="entry name" value="Thioredoxin_domain"/>
</dbReference>
<keyword evidence="5" id="KW-1185">Reference proteome</keyword>
<dbReference type="GO" id="GO:0016853">
    <property type="term" value="F:isomerase activity"/>
    <property type="evidence" value="ECO:0007669"/>
    <property type="project" value="UniProtKB-KW"/>
</dbReference>
<dbReference type="Gene3D" id="3.40.30.10">
    <property type="entry name" value="Glutaredoxin"/>
    <property type="match status" value="13"/>
</dbReference>
<dbReference type="CDD" id="cd02961">
    <property type="entry name" value="PDI_a_family"/>
    <property type="match status" value="6"/>
</dbReference>
<dbReference type="OMA" id="FYDENCT"/>
<proteinExistence type="predicted"/>
<sequence length="1773" mass="204871">MARRIAALLLLLLFSFECDARRKTLQPRNAIEDVDSKRLEELIETEEFLAVFFYTKVCADCQKILQELEKIDDDAENFGIQFVKNGEKFVAKRYGVTDFPALVYFRNKEPAIYHGDLMNEDSVLAYLTDIESMVLPDAIEEVNAKVLQNIIDETEFVAVLFYKNDCQECDDVLHDLEEIDDDAEKSGIAFVKVSDETLALEFGLETLPALLYYRNKVPLLYDGNLHDENLVLNWLEAHKDLDTDVIEDISSTILPTLIENTTYLAVLFYDKNDEKSQTTLLDLEAIDDDTSKHGIPFVKIADLEVASLYGIVELPALVYFEKRIPNFYQGDLNHEEVLKWLIFQKESDEIEDVTNKVLTQMIKTTDYLAVLFYDSGSNASRTVLQELEGIDDDCDRHNIPFVKIDDSQLESLYGIKNPPALGFYKKQVPKFYEGDLTNEETVLQWLLEQMKAEEIEDVSTPVLHQMIKNTDFLSILFYDKNSEKSQAVIKELENIDDEADQRNLPFVKISDDELAKMYGIDDELPVLVYFENQIPCIYRGDLMKEEDVLDWLVKQMSSDEIEEVSDKLLDLMITKHDLLAVLFYDASSDTHILNELEKIDDEADQQGIVFLKTSDLAAAEKYGIEYLPALVFFYRQMPNVYSGDISDEHEVLEWFVNQLTKDEIEDVTEKMLLHLVKTSPALAVLFYDDDSAISSVVLKELENIDDDTEQYSIPFVKISDYSLAQEFGLNDELPILVYFENQIPSIYEGDLTKEEDVLAWLIKQKTEDSIEEVTEEILLTLIKERGYVLTFFAPNNCTICETILHELENIDDETDQHGILLVTTDDMNVAINKANITEFPALVLFRNEEPVVYQGDLMEEGKILEWVTSEETLDSPDAIEEVNIRMLENLLNTSHSVAVLFYSKIDCPLCDEVLQSLENIDDDAEQNDVDFVKVSDASIAEIYNVTKFPTMLFFRKQTPFFYEGDLKKPDLLLQWLIENRDRPDSFIEDVDRRQLEVLLEEQTVGVFFYDENCTVCDSILQELENIDDDSDRYGVQILKTDDIEFAAELGISSVPSFVYFENMIPSIYDGDLMSEEDLLQWLIEQKTEDTIENINRDMLFRMIEEQEYLAIYFYKENDKESKEILKHLEQIDDDCSDYEVQLLKMSDNLMAKKYRVRNPPGLVFFRHGNPITYPGDLTDEEEVLEWLTSPDNMESSDAIEKVNRRMLERVLARCDYLAVFFYRKSHCRKCGKALEELENIDDDAEAEGIHFVKIEDDKLARSFGVFNMPALVFFRFGDTEDAVVYAGDLKNGTDILDWLITQKDPSSDMIEEMDGDELEELIETADFLAVLFYDPDEEDCPECQETLADLENIDDDTDRHGILFVKTTDDSIAADYGITKFPALLYFENNVPSIYEGDIAAEEEVLQWLIHSKSEDTIETVNRDMCDKLIETTPYLVVVFYKPQNKLSEDILEHLENIDGFTDEYGIQMVKTQDNTVGRRYGVKQFPALTYFRNGHPNVYKGDLRNEEAVLDYILSENTLQLPEEIEEVNGKMLEKLIEKYQLLAVYFYEKECDECIDILKELEEIDEEADLFGIGFVKVSDPASAVKWGVHSVPTLAYFRKRVPVFYEGSLSDPERVLNWLTSQDIIELKNEIEEVSRKMLDKLLQENDFIAIFFYDGDCPACDEALHSLEEIDDEVDELDILFVKIKDARYARKYGVKNLPSLTYFRKRFPTAYHGNLTDTGEVLNWLKKNRYRSRELNLFMFAIIAMGAVFIQYTCFLKFCFGPMVEKQS</sequence>
<feature type="chain" id="PRO_5001830237" evidence="2">
    <location>
        <begin position="21"/>
        <end position="1773"/>
    </location>
</feature>
<keyword evidence="2" id="KW-0732">Signal</keyword>
<accession>A0A087U4S8</accession>
<feature type="transmembrane region" description="Helical" evidence="1">
    <location>
        <begin position="1742"/>
        <end position="1765"/>
    </location>
</feature>
<dbReference type="CDD" id="cd02947">
    <property type="entry name" value="TRX_family"/>
    <property type="match status" value="3"/>
</dbReference>
<dbReference type="InterPro" id="IPR036249">
    <property type="entry name" value="Thioredoxin-like_sf"/>
</dbReference>
<keyword evidence="1" id="KW-1133">Transmembrane helix</keyword>
<dbReference type="OrthoDB" id="6414192at2759"/>
<dbReference type="SUPFAM" id="SSF52833">
    <property type="entry name" value="Thioredoxin-like"/>
    <property type="match status" value="12"/>
</dbReference>
<dbReference type="PANTHER" id="PTHR19991:SF3">
    <property type="entry name" value="LETHAL (2) 01289, ISOFORM F"/>
    <property type="match status" value="1"/>
</dbReference>
<evidence type="ECO:0000313" key="5">
    <source>
        <dbReference type="Proteomes" id="UP000054359"/>
    </source>
</evidence>
<evidence type="ECO:0000313" key="4">
    <source>
        <dbReference type="EMBL" id="KFM72367.1"/>
    </source>
</evidence>
<keyword evidence="4" id="KW-0413">Isomerase</keyword>
<keyword evidence="1" id="KW-0472">Membrane</keyword>
<evidence type="ECO:0000256" key="2">
    <source>
        <dbReference type="SAM" id="SignalP"/>
    </source>
</evidence>
<name>A0A087U4S8_STEMI</name>
<feature type="domain" description="Thioredoxin" evidence="3">
    <location>
        <begin position="1515"/>
        <end position="1647"/>
    </location>
</feature>
<feature type="domain" description="Thioredoxin" evidence="3">
    <location>
        <begin position="1298"/>
        <end position="1414"/>
    </location>
</feature>
<dbReference type="STRING" id="407821.A0A087U4S8"/>
<feature type="signal peptide" evidence="2">
    <location>
        <begin position="1"/>
        <end position="20"/>
    </location>
</feature>
<organism evidence="4 5">
    <name type="scientific">Stegodyphus mimosarum</name>
    <name type="common">African social velvet spider</name>
    <dbReference type="NCBI Taxonomy" id="407821"/>
    <lineage>
        <taxon>Eukaryota</taxon>
        <taxon>Metazoa</taxon>
        <taxon>Ecdysozoa</taxon>
        <taxon>Arthropoda</taxon>
        <taxon>Chelicerata</taxon>
        <taxon>Arachnida</taxon>
        <taxon>Araneae</taxon>
        <taxon>Araneomorphae</taxon>
        <taxon>Entelegynae</taxon>
        <taxon>Eresoidea</taxon>
        <taxon>Eresidae</taxon>
        <taxon>Stegodyphus</taxon>
    </lineage>
</organism>
<feature type="non-terminal residue" evidence="4">
    <location>
        <position position="1773"/>
    </location>
</feature>